<dbReference type="EMBL" id="DSDO01000357">
    <property type="protein sequence ID" value="HDR47076.1"/>
    <property type="molecule type" value="Genomic_DNA"/>
</dbReference>
<organism evidence="4">
    <name type="scientific">Geoalkalibacter subterraneus</name>
    <dbReference type="NCBI Taxonomy" id="483547"/>
    <lineage>
        <taxon>Bacteria</taxon>
        <taxon>Pseudomonadati</taxon>
        <taxon>Thermodesulfobacteriota</taxon>
        <taxon>Desulfuromonadia</taxon>
        <taxon>Desulfuromonadales</taxon>
        <taxon>Geoalkalibacteraceae</taxon>
        <taxon>Geoalkalibacter</taxon>
    </lineage>
</organism>
<feature type="active site" description="Nucleophile" evidence="1">
    <location>
        <position position="14"/>
    </location>
</feature>
<sequence>MKKVQILGTGCAKCNKLADNAKAAAQSLGQEIEVEKVSDLNEITRFGVLSTPGLVIDGKVVSQGKLLKPEQIAKLLAS</sequence>
<protein>
    <submittedName>
        <fullName evidence="4">Thioredoxin family protein</fullName>
    </submittedName>
</protein>
<dbReference type="AlphaFoldDB" id="A0A831PK36"/>
<proteinExistence type="predicted"/>
<feature type="domain" description="Thioredoxin-like fold" evidence="3">
    <location>
        <begin position="3"/>
        <end position="76"/>
    </location>
</feature>
<evidence type="ECO:0000256" key="2">
    <source>
        <dbReference type="PIRSR" id="PIRSR037031-51"/>
    </source>
</evidence>
<dbReference type="Gene3D" id="3.40.30.10">
    <property type="entry name" value="Glutaredoxin"/>
    <property type="match status" value="1"/>
</dbReference>
<dbReference type="PANTHER" id="PTHR36450:SF1">
    <property type="entry name" value="THIOREDOXIN"/>
    <property type="match status" value="1"/>
</dbReference>
<name>A0A831PK36_9BACT</name>
<accession>A0A831PK36</accession>
<comment type="caution">
    <text evidence="4">The sequence shown here is derived from an EMBL/GenBank/DDBJ whole genome shotgun (WGS) entry which is preliminary data.</text>
</comment>
<dbReference type="InterPro" id="IPR005243">
    <property type="entry name" value="THIRX-like_proc"/>
</dbReference>
<dbReference type="PANTHER" id="PTHR36450">
    <property type="entry name" value="THIOREDOXIN"/>
    <property type="match status" value="1"/>
</dbReference>
<keyword evidence="2" id="KW-0676">Redox-active center</keyword>
<feature type="active site" description="Nucleophile" evidence="1">
    <location>
        <position position="11"/>
    </location>
</feature>
<dbReference type="PIRSF" id="PIRSF037031">
    <property type="entry name" value="Redox_disulphide_2"/>
    <property type="match status" value="1"/>
</dbReference>
<dbReference type="InterPro" id="IPR012336">
    <property type="entry name" value="Thioredoxin-like_fold"/>
</dbReference>
<reference evidence="4" key="1">
    <citation type="journal article" date="2020" name="mSystems">
        <title>Genome- and Community-Level Interaction Insights into Carbon Utilization and Element Cycling Functions of Hydrothermarchaeota in Hydrothermal Sediment.</title>
        <authorList>
            <person name="Zhou Z."/>
            <person name="Liu Y."/>
            <person name="Xu W."/>
            <person name="Pan J."/>
            <person name="Luo Z.H."/>
            <person name="Li M."/>
        </authorList>
    </citation>
    <scope>NUCLEOTIDE SEQUENCE [LARGE SCALE GENOMIC DNA]</scope>
    <source>
        <strain evidence="4">SpSt-1220</strain>
    </source>
</reference>
<keyword evidence="2" id="KW-1015">Disulfide bond</keyword>
<dbReference type="Pfam" id="PF13192">
    <property type="entry name" value="Thioredoxin_3"/>
    <property type="match status" value="1"/>
</dbReference>
<dbReference type="NCBIfam" id="TIGR00412">
    <property type="entry name" value="redox_disulf_2"/>
    <property type="match status" value="1"/>
</dbReference>
<dbReference type="SUPFAM" id="SSF52833">
    <property type="entry name" value="Thioredoxin-like"/>
    <property type="match status" value="1"/>
</dbReference>
<dbReference type="InterPro" id="IPR036249">
    <property type="entry name" value="Thioredoxin-like_sf"/>
</dbReference>
<evidence type="ECO:0000313" key="4">
    <source>
        <dbReference type="EMBL" id="HDR47076.1"/>
    </source>
</evidence>
<evidence type="ECO:0000259" key="3">
    <source>
        <dbReference type="Pfam" id="PF13192"/>
    </source>
</evidence>
<feature type="disulfide bond" description="Redox-active" evidence="2">
    <location>
        <begin position="11"/>
        <end position="14"/>
    </location>
</feature>
<evidence type="ECO:0000256" key="1">
    <source>
        <dbReference type="PIRSR" id="PIRSR037031-50"/>
    </source>
</evidence>
<gene>
    <name evidence="4" type="ORF">ENN94_05175</name>
</gene>
<dbReference type="Proteomes" id="UP000886162">
    <property type="component" value="Unassembled WGS sequence"/>
</dbReference>